<dbReference type="OrthoDB" id="2495937at2759"/>
<dbReference type="AlphaFoldDB" id="A0A180GI95"/>
<reference evidence="1" key="2">
    <citation type="submission" date="2016-05" db="EMBL/GenBank/DDBJ databases">
        <title>Comparative analysis highlights variable genome content of wheat rusts and divergence of the mating loci.</title>
        <authorList>
            <person name="Cuomo C.A."/>
            <person name="Bakkeren G."/>
            <person name="Szabo L."/>
            <person name="Khalil H."/>
            <person name="Joly D."/>
            <person name="Goldberg J."/>
            <person name="Young S."/>
            <person name="Zeng Q."/>
            <person name="Fellers J."/>
        </authorList>
    </citation>
    <scope>NUCLEOTIDE SEQUENCE [LARGE SCALE GENOMIC DNA]</scope>
    <source>
        <strain evidence="1">1-1 BBBD Race 1</strain>
    </source>
</reference>
<gene>
    <name evidence="1" type="ORF">PTTG_27616</name>
</gene>
<reference evidence="1" key="1">
    <citation type="submission" date="2009-11" db="EMBL/GenBank/DDBJ databases">
        <authorList>
            <consortium name="The Broad Institute Genome Sequencing Platform"/>
            <person name="Ward D."/>
            <person name="Feldgarden M."/>
            <person name="Earl A."/>
            <person name="Young S.K."/>
            <person name="Zeng Q."/>
            <person name="Koehrsen M."/>
            <person name="Alvarado L."/>
            <person name="Berlin A."/>
            <person name="Bochicchio J."/>
            <person name="Borenstein D."/>
            <person name="Chapman S.B."/>
            <person name="Chen Z."/>
            <person name="Engels R."/>
            <person name="Freedman E."/>
            <person name="Gellesch M."/>
            <person name="Goldberg J."/>
            <person name="Griggs A."/>
            <person name="Gujja S."/>
            <person name="Heilman E."/>
            <person name="Heiman D."/>
            <person name="Hepburn T."/>
            <person name="Howarth C."/>
            <person name="Jen D."/>
            <person name="Larson L."/>
            <person name="Lewis B."/>
            <person name="Mehta T."/>
            <person name="Park D."/>
            <person name="Pearson M."/>
            <person name="Roberts A."/>
            <person name="Saif S."/>
            <person name="Shea T."/>
            <person name="Shenoy N."/>
            <person name="Sisk P."/>
            <person name="Stolte C."/>
            <person name="Sykes S."/>
            <person name="Thomson T."/>
            <person name="Walk T."/>
            <person name="White J."/>
            <person name="Yandava C."/>
            <person name="Izard J."/>
            <person name="Baranova O.V."/>
            <person name="Blanton J.M."/>
            <person name="Tanner A.C."/>
            <person name="Dewhirst F.E."/>
            <person name="Haas B."/>
            <person name="Nusbaum C."/>
            <person name="Birren B."/>
        </authorList>
    </citation>
    <scope>NUCLEOTIDE SEQUENCE [LARGE SCALE GENOMIC DNA]</scope>
    <source>
        <strain evidence="1">1-1 BBBD Race 1</strain>
    </source>
</reference>
<dbReference type="EMBL" id="ADAS02000063">
    <property type="protein sequence ID" value="OAV92466.1"/>
    <property type="molecule type" value="Genomic_DNA"/>
</dbReference>
<proteinExistence type="predicted"/>
<evidence type="ECO:0000313" key="1">
    <source>
        <dbReference type="EMBL" id="OAV92466.1"/>
    </source>
</evidence>
<reference evidence="2 3" key="3">
    <citation type="journal article" date="2017" name="G3 (Bethesda)">
        <title>Comparative analysis highlights variable genome content of wheat rusts and divergence of the mating loci.</title>
        <authorList>
            <person name="Cuomo C.A."/>
            <person name="Bakkeren G."/>
            <person name="Khalil H.B."/>
            <person name="Panwar V."/>
            <person name="Joly D."/>
            <person name="Linning R."/>
            <person name="Sakthikumar S."/>
            <person name="Song X."/>
            <person name="Adiconis X."/>
            <person name="Fan L."/>
            <person name="Goldberg J.M."/>
            <person name="Levin J.Z."/>
            <person name="Young S."/>
            <person name="Zeng Q."/>
            <person name="Anikster Y."/>
            <person name="Bruce M."/>
            <person name="Wang M."/>
            <person name="Yin C."/>
            <person name="McCallum B."/>
            <person name="Szabo L.J."/>
            <person name="Hulbert S."/>
            <person name="Chen X."/>
            <person name="Fellers J.P."/>
        </authorList>
    </citation>
    <scope>NUCLEOTIDE SEQUENCE</scope>
    <source>
        <strain evidence="2">isolate 1-1 / race 1 (BBBD)</strain>
        <strain evidence="3">Isolate 1-1 / race 1 (BBBD)</strain>
    </source>
</reference>
<accession>A0A180GI95</accession>
<evidence type="ECO:0000313" key="2">
    <source>
        <dbReference type="EnsemblFungi" id="PTTG_27616-t43_1-p1"/>
    </source>
</evidence>
<sequence>MEKPQSALAHEVSKFSKRIFVWTIEKSCREHGNHSELSVVVPLDYIRMSTLYRIASNKKRFYLSTRTIDLWDELGRDSPTIRGRPTWLGKFEDSSQDREQLDQIVNRIKEALRKLVEAKLGSADGWCSKDWVSMFIKEEEVQGIFCGGRLLRLRETVAKNL</sequence>
<organism evidence="1">
    <name type="scientific">Puccinia triticina (isolate 1-1 / race 1 (BBBD))</name>
    <name type="common">Brown leaf rust fungus</name>
    <dbReference type="NCBI Taxonomy" id="630390"/>
    <lineage>
        <taxon>Eukaryota</taxon>
        <taxon>Fungi</taxon>
        <taxon>Dikarya</taxon>
        <taxon>Basidiomycota</taxon>
        <taxon>Pucciniomycotina</taxon>
        <taxon>Pucciniomycetes</taxon>
        <taxon>Pucciniales</taxon>
        <taxon>Pucciniaceae</taxon>
        <taxon>Puccinia</taxon>
    </lineage>
</organism>
<keyword evidence="3" id="KW-1185">Reference proteome</keyword>
<protein>
    <submittedName>
        <fullName evidence="1 2">Uncharacterized protein</fullName>
    </submittedName>
</protein>
<name>A0A180GI95_PUCT1</name>
<reference evidence="2" key="4">
    <citation type="submission" date="2025-05" db="UniProtKB">
        <authorList>
            <consortium name="EnsemblFungi"/>
        </authorList>
    </citation>
    <scope>IDENTIFICATION</scope>
    <source>
        <strain evidence="2">isolate 1-1 / race 1 (BBBD)</strain>
    </source>
</reference>
<dbReference type="EnsemblFungi" id="PTTG_27616-t43_1">
    <property type="protein sequence ID" value="PTTG_27616-t43_1-p1"/>
    <property type="gene ID" value="PTTG_27616"/>
</dbReference>
<dbReference type="VEuPathDB" id="FungiDB:PTTG_27616"/>
<evidence type="ECO:0000313" key="3">
    <source>
        <dbReference type="Proteomes" id="UP000005240"/>
    </source>
</evidence>
<dbReference type="Proteomes" id="UP000005240">
    <property type="component" value="Unassembled WGS sequence"/>
</dbReference>